<dbReference type="GO" id="GO:0000724">
    <property type="term" value="P:double-strand break repair via homologous recombination"/>
    <property type="evidence" value="ECO:0007669"/>
    <property type="project" value="TreeGrafter"/>
</dbReference>
<evidence type="ECO:0000256" key="4">
    <source>
        <dbReference type="ARBA" id="ARBA00023125"/>
    </source>
</evidence>
<dbReference type="GO" id="GO:0005737">
    <property type="term" value="C:cytoplasm"/>
    <property type="evidence" value="ECO:0007669"/>
    <property type="project" value="TreeGrafter"/>
</dbReference>
<reference evidence="11 12" key="1">
    <citation type="submission" date="2016-05" db="EMBL/GenBank/DDBJ databases">
        <title>Genome sequencing reveals origins of a unique bacterial endosymbiosis in the earliest lineages of terrestrial Fungi.</title>
        <authorList>
            <consortium name="DOE Joint Genome Institute"/>
            <person name="Uehling J."/>
            <person name="Gryganskyi A."/>
            <person name="Hameed K."/>
            <person name="Tschaplinski T."/>
            <person name="Misztal P."/>
            <person name="Wu S."/>
            <person name="Desiro A."/>
            <person name="Vande Pol N."/>
            <person name="Du Z.-Y."/>
            <person name="Zienkiewicz A."/>
            <person name="Zienkiewicz K."/>
            <person name="Morin E."/>
            <person name="Tisserant E."/>
            <person name="Splivallo R."/>
            <person name="Hainaut M."/>
            <person name="Henrissat B."/>
            <person name="Ohm R."/>
            <person name="Kuo A."/>
            <person name="Yan J."/>
            <person name="Lipzen A."/>
            <person name="Nolan M."/>
            <person name="Labutti K."/>
            <person name="Barry K."/>
            <person name="Goldstein A."/>
            <person name="Labbe J."/>
            <person name="Schadt C."/>
            <person name="Tuskan G."/>
            <person name="Grigoriev I."/>
            <person name="Martin F."/>
            <person name="Vilgalys R."/>
            <person name="Bonito G."/>
        </authorList>
    </citation>
    <scope>NUCLEOTIDE SEQUENCE [LARGE SCALE GENOMIC DNA]</scope>
    <source>
        <strain evidence="11 12">AG-77</strain>
    </source>
</reference>
<dbReference type="GO" id="GO:0003677">
    <property type="term" value="F:DNA binding"/>
    <property type="evidence" value="ECO:0007669"/>
    <property type="project" value="UniProtKB-KW"/>
</dbReference>
<dbReference type="AlphaFoldDB" id="A0A197JZB4"/>
<keyword evidence="2" id="KW-0547">Nucleotide-binding</keyword>
<accession>A0A197JZB4</accession>
<name>A0A197JZB4_9FUNG</name>
<dbReference type="EMBL" id="KV442034">
    <property type="protein sequence ID" value="OAQ30687.1"/>
    <property type="molecule type" value="Genomic_DNA"/>
</dbReference>
<dbReference type="SUPFAM" id="SSF52540">
    <property type="entry name" value="P-loop containing nucleoside triphosphate hydrolases"/>
    <property type="match status" value="1"/>
</dbReference>
<dbReference type="PANTHER" id="PTHR13710">
    <property type="entry name" value="DNA HELICASE RECQ FAMILY MEMBER"/>
    <property type="match status" value="1"/>
</dbReference>
<dbReference type="Gene3D" id="3.40.50.300">
    <property type="entry name" value="P-loop containing nucleotide triphosphate hydrolases"/>
    <property type="match status" value="2"/>
</dbReference>
<dbReference type="Pfam" id="PF00271">
    <property type="entry name" value="Helicase_C"/>
    <property type="match status" value="1"/>
</dbReference>
<evidence type="ECO:0000256" key="5">
    <source>
        <dbReference type="ARBA" id="ARBA00023235"/>
    </source>
</evidence>
<dbReference type="InterPro" id="IPR027417">
    <property type="entry name" value="P-loop_NTPase"/>
</dbReference>
<dbReference type="GO" id="GO:0043138">
    <property type="term" value="F:3'-5' DNA helicase activity"/>
    <property type="evidence" value="ECO:0007669"/>
    <property type="project" value="UniProtKB-EC"/>
</dbReference>
<dbReference type="GO" id="GO:0005694">
    <property type="term" value="C:chromosome"/>
    <property type="evidence" value="ECO:0007669"/>
    <property type="project" value="TreeGrafter"/>
</dbReference>
<dbReference type="SMART" id="SM00490">
    <property type="entry name" value="HELICc"/>
    <property type="match status" value="1"/>
</dbReference>
<evidence type="ECO:0000259" key="10">
    <source>
        <dbReference type="PROSITE" id="PS51194"/>
    </source>
</evidence>
<dbReference type="EC" id="5.6.2.4" evidence="7"/>
<feature type="domain" description="Helicase ATP-binding" evidence="9">
    <location>
        <begin position="121"/>
        <end position="296"/>
    </location>
</feature>
<keyword evidence="3" id="KW-0067">ATP-binding</keyword>
<dbReference type="GO" id="GO:0016787">
    <property type="term" value="F:hydrolase activity"/>
    <property type="evidence" value="ECO:0007669"/>
    <property type="project" value="UniProtKB-KW"/>
</dbReference>
<feature type="compositionally biased region" description="Low complexity" evidence="8">
    <location>
        <begin position="639"/>
        <end position="648"/>
    </location>
</feature>
<evidence type="ECO:0000256" key="7">
    <source>
        <dbReference type="ARBA" id="ARBA00034808"/>
    </source>
</evidence>
<evidence type="ECO:0000313" key="12">
    <source>
        <dbReference type="Proteomes" id="UP000078512"/>
    </source>
</evidence>
<dbReference type="STRING" id="1314771.A0A197JZB4"/>
<dbReference type="Pfam" id="PF00270">
    <property type="entry name" value="DEAD"/>
    <property type="match status" value="1"/>
</dbReference>
<evidence type="ECO:0000256" key="2">
    <source>
        <dbReference type="ARBA" id="ARBA00022741"/>
    </source>
</evidence>
<dbReference type="PROSITE" id="PS51192">
    <property type="entry name" value="HELICASE_ATP_BIND_1"/>
    <property type="match status" value="1"/>
</dbReference>
<feature type="region of interest" description="Disordered" evidence="8">
    <location>
        <begin position="619"/>
        <end position="704"/>
    </location>
</feature>
<dbReference type="InterPro" id="IPR001650">
    <property type="entry name" value="Helicase_C-like"/>
</dbReference>
<dbReference type="InterPro" id="IPR011545">
    <property type="entry name" value="DEAD/DEAH_box_helicase_dom"/>
</dbReference>
<feature type="domain" description="Helicase C-terminal" evidence="10">
    <location>
        <begin position="324"/>
        <end position="484"/>
    </location>
</feature>
<proteinExistence type="inferred from homology"/>
<dbReference type="GO" id="GO:0005524">
    <property type="term" value="F:ATP binding"/>
    <property type="evidence" value="ECO:0007669"/>
    <property type="project" value="UniProtKB-KW"/>
</dbReference>
<organism evidence="11 12">
    <name type="scientific">Linnemannia elongata AG-77</name>
    <dbReference type="NCBI Taxonomy" id="1314771"/>
    <lineage>
        <taxon>Eukaryota</taxon>
        <taxon>Fungi</taxon>
        <taxon>Fungi incertae sedis</taxon>
        <taxon>Mucoromycota</taxon>
        <taxon>Mortierellomycotina</taxon>
        <taxon>Mortierellomycetes</taxon>
        <taxon>Mortierellales</taxon>
        <taxon>Mortierellaceae</taxon>
        <taxon>Linnemannia</taxon>
    </lineage>
</organism>
<keyword evidence="5" id="KW-0413">Isomerase</keyword>
<dbReference type="OrthoDB" id="10261556at2759"/>
<protein>
    <recommendedName>
        <fullName evidence="7">DNA 3'-5' helicase</fullName>
        <ecNumber evidence="7">5.6.2.4</ecNumber>
    </recommendedName>
</protein>
<sequence>MDASLSTPSPIVGEDISSPFSISPGVPILDRTPATTELDSDDELFGSSTRRRLFGGLDQQSEESNPFLVDSTATQEHLGTSTLSGLHNDTIPSTYCLPTDTETICTNKFGFPPKKEQLEVVKCIGMQKDCVLIAGCGWGKSLTYFLPLALWEDRIILILSPLKALMDEQQKKLEKDYSISSVAIHGDNKKLPRNLEDRLSKGKYRVVFMTPEMANDRERFPKLWNMDGWRSRLLAVIIDEAHCIHSWGSSFRKAYSQIGNLRAKAPPGVPFIAMSATLPPDVLQTVKTTLYFRNDVTIVKADCDRPNIKYDVRQLPTKKDCILDMGQRYIDFAKTIIYFDDIAEMKKVYRYLHKEFSDKRRMIVRYFSDLSTGAKIKRMRMFKEGKIRVLLSTEAAGMGCDIPDIARVIQFRCPENISTLTQRLGRAARSPNLQGYGILYTIPSKNRYQKQDRHLDAFVTTTECRRQVLNSAFGNPPNPLENKECCDVCDKVKGSSATGSSPILFNAANKPIRWKSMSTSATRSNVHRTKEQQQEAEKRILEWRSDELTRGRAESEIYSSDSIMNMKTVAKLAAKFGSVLCHGTVSFLFDGRWQESNPGGQHRLEEILINYNQDISNPEAVKSKKKQQVSSQQHEELLSNHSQDQQQDLSHDRLCHRSPQRNEPGEGSSSQPLSPPQQTSRKRPKKYDMKFVFYSPSKRGRKKK</sequence>
<dbReference type="PROSITE" id="PS51194">
    <property type="entry name" value="HELICASE_CTER"/>
    <property type="match status" value="1"/>
</dbReference>
<dbReference type="SMART" id="SM00487">
    <property type="entry name" value="DEXDc"/>
    <property type="match status" value="1"/>
</dbReference>
<dbReference type="GO" id="GO:0009378">
    <property type="term" value="F:four-way junction helicase activity"/>
    <property type="evidence" value="ECO:0007669"/>
    <property type="project" value="TreeGrafter"/>
</dbReference>
<keyword evidence="11" id="KW-0378">Hydrolase</keyword>
<dbReference type="Proteomes" id="UP000078512">
    <property type="component" value="Unassembled WGS sequence"/>
</dbReference>
<gene>
    <name evidence="11" type="ORF">K457DRAFT_136957</name>
</gene>
<keyword evidence="12" id="KW-1185">Reference proteome</keyword>
<dbReference type="InterPro" id="IPR014001">
    <property type="entry name" value="Helicase_ATP-bd"/>
</dbReference>
<evidence type="ECO:0000259" key="9">
    <source>
        <dbReference type="PROSITE" id="PS51192"/>
    </source>
</evidence>
<keyword evidence="4" id="KW-0238">DNA-binding</keyword>
<evidence type="ECO:0000256" key="1">
    <source>
        <dbReference type="ARBA" id="ARBA00005446"/>
    </source>
</evidence>
<dbReference type="PANTHER" id="PTHR13710:SF105">
    <property type="entry name" value="ATP-DEPENDENT DNA HELICASE Q1"/>
    <property type="match status" value="1"/>
</dbReference>
<evidence type="ECO:0000256" key="6">
    <source>
        <dbReference type="ARBA" id="ARBA00034617"/>
    </source>
</evidence>
<evidence type="ECO:0000256" key="8">
    <source>
        <dbReference type="SAM" id="MobiDB-lite"/>
    </source>
</evidence>
<comment type="catalytic activity">
    <reaction evidence="6">
        <text>Couples ATP hydrolysis with the unwinding of duplex DNA by translocating in the 3'-5' direction.</text>
        <dbReference type="EC" id="5.6.2.4"/>
    </reaction>
</comment>
<comment type="similarity">
    <text evidence="1">Belongs to the helicase family. RecQ subfamily.</text>
</comment>
<evidence type="ECO:0000256" key="3">
    <source>
        <dbReference type="ARBA" id="ARBA00022840"/>
    </source>
</evidence>
<feature type="compositionally biased region" description="Low complexity" evidence="8">
    <location>
        <begin position="668"/>
        <end position="679"/>
    </location>
</feature>
<evidence type="ECO:0000313" key="11">
    <source>
        <dbReference type="EMBL" id="OAQ30687.1"/>
    </source>
</evidence>